<dbReference type="PATRIC" id="fig|1223523.3.peg.6349"/>
<dbReference type="EMBL" id="AORZ01000209">
    <property type="protein sequence ID" value="EME96463.1"/>
    <property type="molecule type" value="Genomic_DNA"/>
</dbReference>
<sequence>MGVFGSARRRARAVFAAPGPGRVEDPLVTRVQSVRALLGALATFGLISVYGVDGGWSAVVDDGLSKLFLAPVVLIVLGPVVVACFIWYAPRRHRPLLRSRLRHPLKAVGWYLGAVLALVGCVTGYSYLNGTRALGSATGLLALVTGPLALWLILFLVFASGSAARYAFNTADVHAALPAVLTVVLVWALALLSLGDGLPNGPTAIRAAAFLGGPVSVTAVALWELWFLRKRYGVRIRG</sequence>
<dbReference type="Proteomes" id="UP000011740">
    <property type="component" value="Unassembled WGS sequence"/>
</dbReference>
<gene>
    <name evidence="1" type="ORF">H340_31353</name>
</gene>
<dbReference type="AlphaFoldDB" id="M2ZUR4"/>
<comment type="caution">
    <text evidence="1">The sequence shown here is derived from an EMBL/GenBank/DDBJ whole genome shotgun (WGS) entry which is preliminary data.</text>
</comment>
<evidence type="ECO:0000313" key="2">
    <source>
        <dbReference type="Proteomes" id="UP000011740"/>
    </source>
</evidence>
<evidence type="ECO:0000313" key="1">
    <source>
        <dbReference type="EMBL" id="EME96463.1"/>
    </source>
</evidence>
<proteinExistence type="predicted"/>
<dbReference type="eggNOG" id="ENOG5032YXE">
    <property type="taxonomic scope" value="Bacteria"/>
</dbReference>
<organism evidence="1 2">
    <name type="scientific">Streptomyces mobaraensis (strain ATCC 29032 / DSM 40847 / JCM 4168 / NBRC 13819 / NCIMB 11159 / IPCR 16-22)</name>
    <dbReference type="NCBI Taxonomy" id="1223523"/>
    <lineage>
        <taxon>Bacteria</taxon>
        <taxon>Bacillati</taxon>
        <taxon>Actinomycetota</taxon>
        <taxon>Actinomycetes</taxon>
        <taxon>Kitasatosporales</taxon>
        <taxon>Streptomycetaceae</taxon>
        <taxon>Streptomyces</taxon>
    </lineage>
</organism>
<dbReference type="RefSeq" id="WP_004955672.1">
    <property type="nucleotide sequence ID" value="NZ_AORZ01000209.1"/>
</dbReference>
<accession>M2ZUR4</accession>
<reference evidence="1 2" key="1">
    <citation type="journal article" date="2013" name="Genome Announc.">
        <title>Whole-Genome Shotgun Assembly and Analysis of the Genome of Streptomyces mobaraensis DSM 40847, a Strain for Industrial Production of Microbial Transglutaminase.</title>
        <authorList>
            <person name="Yang H."/>
            <person name="He T."/>
            <person name="Wu W."/>
            <person name="Zhu W."/>
            <person name="Lu B."/>
            <person name="Sun W."/>
        </authorList>
    </citation>
    <scope>NUCLEOTIDE SEQUENCE [LARGE SCALE GENOMIC DNA]</scope>
    <source>
        <strain evidence="1 2">DSM 40847</strain>
    </source>
</reference>
<name>M2ZUR4_STRM1</name>
<protein>
    <submittedName>
        <fullName evidence="1">Uncharacterized protein</fullName>
    </submittedName>
</protein>